<name>A0A368XCV2_9BURK</name>
<evidence type="ECO:0000313" key="5">
    <source>
        <dbReference type="EMBL" id="RCW65665.1"/>
    </source>
</evidence>
<dbReference type="GO" id="GO:0003700">
    <property type="term" value="F:DNA-binding transcription factor activity"/>
    <property type="evidence" value="ECO:0007669"/>
    <property type="project" value="TreeGrafter"/>
</dbReference>
<evidence type="ECO:0000256" key="1">
    <source>
        <dbReference type="ARBA" id="ARBA00023015"/>
    </source>
</evidence>
<reference evidence="5 6" key="1">
    <citation type="submission" date="2018-07" db="EMBL/GenBank/DDBJ databases">
        <title>Genomic Encyclopedia of Type Strains, Phase IV (KMG-IV): sequencing the most valuable type-strain genomes for metagenomic binning, comparative biology and taxonomic classification.</title>
        <authorList>
            <person name="Goeker M."/>
        </authorList>
    </citation>
    <scope>NUCLEOTIDE SEQUENCE [LARGE SCALE GENOMIC DNA]</scope>
    <source>
        <strain evidence="5 6">DSM 21634</strain>
    </source>
</reference>
<protein>
    <submittedName>
        <fullName evidence="5">LacI family transcriptional regulator</fullName>
    </submittedName>
</protein>
<dbReference type="CDD" id="cd01392">
    <property type="entry name" value="HTH_LacI"/>
    <property type="match status" value="1"/>
</dbReference>
<dbReference type="Pfam" id="PF13377">
    <property type="entry name" value="Peripla_BP_3"/>
    <property type="match status" value="1"/>
</dbReference>
<sequence>MPPARKRSATIRDVAKAAAVSTATVSKFVNGSQRFSADVEARVTRAVQELGWSLNPMARGITTGQSGNIGIVILDIRNPHFTSMVKGAARSAGVAGLNLIVADAAESKAPELAVLRALARRVDGLIVSARLPQPVLQALFDTGTPVVFYGGPPPDPAYHSVCCDNYLAGRMLGRHLRDRGLRKISYIGFPTARWSAERWRGVQDAFEGEEARFQDYEAAAPVPEEGERLASVVLLSGDMPDAIVTFNDLLALGLLAEARALGVRVPEQVAVAGFDNITYGRLGSPSLTSVDMMSEAVGEMAMQRLAEVIAGAQTRHEDVLTCRLMVRESTTRQTPG</sequence>
<evidence type="ECO:0000256" key="3">
    <source>
        <dbReference type="ARBA" id="ARBA00023163"/>
    </source>
</evidence>
<dbReference type="PROSITE" id="PS50932">
    <property type="entry name" value="HTH_LACI_2"/>
    <property type="match status" value="1"/>
</dbReference>
<dbReference type="GO" id="GO:0000976">
    <property type="term" value="F:transcription cis-regulatory region binding"/>
    <property type="evidence" value="ECO:0007669"/>
    <property type="project" value="TreeGrafter"/>
</dbReference>
<evidence type="ECO:0000256" key="2">
    <source>
        <dbReference type="ARBA" id="ARBA00023125"/>
    </source>
</evidence>
<feature type="domain" description="HTH lacI-type" evidence="4">
    <location>
        <begin position="9"/>
        <end position="63"/>
    </location>
</feature>
<organism evidence="5 6">
    <name type="scientific">Pseudorhodoferax soli</name>
    <dbReference type="NCBI Taxonomy" id="545864"/>
    <lineage>
        <taxon>Bacteria</taxon>
        <taxon>Pseudomonadati</taxon>
        <taxon>Pseudomonadota</taxon>
        <taxon>Betaproteobacteria</taxon>
        <taxon>Burkholderiales</taxon>
        <taxon>Comamonadaceae</taxon>
    </lineage>
</organism>
<dbReference type="CDD" id="cd06267">
    <property type="entry name" value="PBP1_LacI_sugar_binding-like"/>
    <property type="match status" value="1"/>
</dbReference>
<keyword evidence="6" id="KW-1185">Reference proteome</keyword>
<dbReference type="Proteomes" id="UP000252884">
    <property type="component" value="Unassembled WGS sequence"/>
</dbReference>
<dbReference type="Gene3D" id="1.10.260.40">
    <property type="entry name" value="lambda repressor-like DNA-binding domains"/>
    <property type="match status" value="1"/>
</dbReference>
<keyword evidence="1" id="KW-0805">Transcription regulation</keyword>
<dbReference type="SUPFAM" id="SSF47413">
    <property type="entry name" value="lambda repressor-like DNA-binding domains"/>
    <property type="match status" value="1"/>
</dbReference>
<evidence type="ECO:0000259" key="4">
    <source>
        <dbReference type="PROSITE" id="PS50932"/>
    </source>
</evidence>
<comment type="caution">
    <text evidence="5">The sequence shown here is derived from an EMBL/GenBank/DDBJ whole genome shotgun (WGS) entry which is preliminary data.</text>
</comment>
<dbReference type="InterPro" id="IPR000843">
    <property type="entry name" value="HTH_LacI"/>
</dbReference>
<dbReference type="OrthoDB" id="9805642at2"/>
<proteinExistence type="predicted"/>
<accession>A0A368XCV2</accession>
<keyword evidence="2" id="KW-0238">DNA-binding</keyword>
<keyword evidence="3" id="KW-0804">Transcription</keyword>
<dbReference type="Gene3D" id="3.40.50.2300">
    <property type="match status" value="2"/>
</dbReference>
<dbReference type="RefSeq" id="WP_114471757.1">
    <property type="nucleotide sequence ID" value="NZ_QPJK01000012.1"/>
</dbReference>
<evidence type="ECO:0000313" key="6">
    <source>
        <dbReference type="Proteomes" id="UP000252884"/>
    </source>
</evidence>
<dbReference type="PANTHER" id="PTHR30146:SF109">
    <property type="entry name" value="HTH-TYPE TRANSCRIPTIONAL REGULATOR GALS"/>
    <property type="match status" value="1"/>
</dbReference>
<dbReference type="InterPro" id="IPR010982">
    <property type="entry name" value="Lambda_DNA-bd_dom_sf"/>
</dbReference>
<dbReference type="PROSITE" id="PS00356">
    <property type="entry name" value="HTH_LACI_1"/>
    <property type="match status" value="1"/>
</dbReference>
<dbReference type="InterPro" id="IPR028082">
    <property type="entry name" value="Peripla_BP_I"/>
</dbReference>
<dbReference type="AlphaFoldDB" id="A0A368XCV2"/>
<dbReference type="InterPro" id="IPR046335">
    <property type="entry name" value="LacI/GalR-like_sensor"/>
</dbReference>
<gene>
    <name evidence="5" type="ORF">DES41_112116</name>
</gene>
<dbReference type="PANTHER" id="PTHR30146">
    <property type="entry name" value="LACI-RELATED TRANSCRIPTIONAL REPRESSOR"/>
    <property type="match status" value="1"/>
</dbReference>
<dbReference type="SMART" id="SM00354">
    <property type="entry name" value="HTH_LACI"/>
    <property type="match status" value="1"/>
</dbReference>
<dbReference type="EMBL" id="QPJK01000012">
    <property type="protein sequence ID" value="RCW65665.1"/>
    <property type="molecule type" value="Genomic_DNA"/>
</dbReference>
<dbReference type="Pfam" id="PF00356">
    <property type="entry name" value="LacI"/>
    <property type="match status" value="1"/>
</dbReference>
<dbReference type="SUPFAM" id="SSF53822">
    <property type="entry name" value="Periplasmic binding protein-like I"/>
    <property type="match status" value="1"/>
</dbReference>